<reference evidence="2" key="2">
    <citation type="submission" date="2013-05" db="EMBL/GenBank/DDBJ databases">
        <authorList>
            <person name="Carter J.-M."/>
            <person name="Baker S.C."/>
            <person name="Pink R."/>
            <person name="Carter D.R.F."/>
            <person name="Collins A."/>
            <person name="Tomlin J."/>
            <person name="Gibbs M."/>
            <person name="Breuker C.J."/>
        </authorList>
    </citation>
    <scope>NUCLEOTIDE SEQUENCE</scope>
    <source>
        <tissue evidence="2">Ovary</tissue>
    </source>
</reference>
<evidence type="ECO:0000313" key="2">
    <source>
        <dbReference type="EMBL" id="JAA83138.1"/>
    </source>
</evidence>
<name>S4P3N1_9NEOP</name>
<feature type="non-terminal residue" evidence="2">
    <location>
        <position position="69"/>
    </location>
</feature>
<reference evidence="2" key="1">
    <citation type="journal article" date="2013" name="BMC Genomics">
        <title>Unscrambling butterfly oogenesis.</title>
        <authorList>
            <person name="Carter J.M."/>
            <person name="Baker S.C."/>
            <person name="Pink R."/>
            <person name="Carter D.R."/>
            <person name="Collins A."/>
            <person name="Tomlin J."/>
            <person name="Gibbs M."/>
            <person name="Breuker C.J."/>
        </authorList>
    </citation>
    <scope>NUCLEOTIDE SEQUENCE</scope>
    <source>
        <tissue evidence="2">Ovary</tissue>
    </source>
</reference>
<dbReference type="EMBL" id="GAIX01009422">
    <property type="protein sequence ID" value="JAA83138.1"/>
    <property type="molecule type" value="Transcribed_RNA"/>
</dbReference>
<organism evidence="2">
    <name type="scientific">Pararge aegeria</name>
    <name type="common">speckled wood butterfly</name>
    <dbReference type="NCBI Taxonomy" id="116150"/>
    <lineage>
        <taxon>Eukaryota</taxon>
        <taxon>Metazoa</taxon>
        <taxon>Ecdysozoa</taxon>
        <taxon>Arthropoda</taxon>
        <taxon>Hexapoda</taxon>
        <taxon>Insecta</taxon>
        <taxon>Pterygota</taxon>
        <taxon>Neoptera</taxon>
        <taxon>Endopterygota</taxon>
        <taxon>Lepidoptera</taxon>
        <taxon>Glossata</taxon>
        <taxon>Ditrysia</taxon>
        <taxon>Papilionoidea</taxon>
        <taxon>Nymphalidae</taxon>
        <taxon>Satyrinae</taxon>
        <taxon>Satyrini</taxon>
        <taxon>Parargina</taxon>
        <taxon>Pararge</taxon>
    </lineage>
</organism>
<dbReference type="AlphaFoldDB" id="S4P3N1"/>
<accession>S4P3N1</accession>
<proteinExistence type="predicted"/>
<feature type="region of interest" description="Disordered" evidence="1">
    <location>
        <begin position="1"/>
        <end position="28"/>
    </location>
</feature>
<protein>
    <submittedName>
        <fullName evidence="2">Uncharacterized protein</fullName>
    </submittedName>
</protein>
<evidence type="ECO:0000256" key="1">
    <source>
        <dbReference type="SAM" id="MobiDB-lite"/>
    </source>
</evidence>
<sequence>LFRSATSASWTAGGPRRPPRRRRARTSLAWRASTSARCSRRRCRPSSASFLLSNIISLFICKISYRRNG</sequence>
<feature type="non-terminal residue" evidence="2">
    <location>
        <position position="1"/>
    </location>
</feature>